<accession>A0ABQ6NR72</accession>
<reference evidence="1 2" key="1">
    <citation type="submission" date="2023-05" db="EMBL/GenBank/DDBJ databases">
        <title>Draft genome of Paenibacillus sp. CCS26.</title>
        <authorList>
            <person name="Akita H."/>
            <person name="Shinto Y."/>
            <person name="Kimura Z."/>
        </authorList>
    </citation>
    <scope>NUCLEOTIDE SEQUENCE [LARGE SCALE GENOMIC DNA]</scope>
    <source>
        <strain evidence="1 2">CCS26</strain>
    </source>
</reference>
<comment type="caution">
    <text evidence="1">The sequence shown here is derived from an EMBL/GenBank/DDBJ whole genome shotgun (WGS) entry which is preliminary data.</text>
</comment>
<dbReference type="EMBL" id="BTCL01000021">
    <property type="protein sequence ID" value="GMK47600.1"/>
    <property type="molecule type" value="Genomic_DNA"/>
</dbReference>
<proteinExistence type="predicted"/>
<protein>
    <submittedName>
        <fullName evidence="1">Uncharacterized protein</fullName>
    </submittedName>
</protein>
<name>A0ABQ6NR72_9BACL</name>
<evidence type="ECO:0000313" key="1">
    <source>
        <dbReference type="EMBL" id="GMK47600.1"/>
    </source>
</evidence>
<evidence type="ECO:0000313" key="2">
    <source>
        <dbReference type="Proteomes" id="UP001285921"/>
    </source>
</evidence>
<sequence length="52" mass="5724">MTNVNSRSIIRKSDANVSHLLRISSQYNGCLPLDEDAATIIPRNLSKAVRLA</sequence>
<keyword evidence="2" id="KW-1185">Reference proteome</keyword>
<dbReference type="Proteomes" id="UP001285921">
    <property type="component" value="Unassembled WGS sequence"/>
</dbReference>
<organism evidence="1 2">
    <name type="scientific">Paenibacillus glycanilyticus</name>
    <dbReference type="NCBI Taxonomy" id="126569"/>
    <lineage>
        <taxon>Bacteria</taxon>
        <taxon>Bacillati</taxon>
        <taxon>Bacillota</taxon>
        <taxon>Bacilli</taxon>
        <taxon>Bacillales</taxon>
        <taxon>Paenibacillaceae</taxon>
        <taxon>Paenibacillus</taxon>
    </lineage>
</organism>
<gene>
    <name evidence="1" type="ORF">PghCCS26_47300</name>
</gene>